<evidence type="ECO:0000313" key="3">
    <source>
        <dbReference type="EMBL" id="PJF17018.1"/>
    </source>
</evidence>
<feature type="chain" id="PRO_5014165051" evidence="2">
    <location>
        <begin position="19"/>
        <end position="400"/>
    </location>
</feature>
<accession>A0A2H9TGY1</accession>
<sequence length="400" mass="44328">MNLLWLIVFARSLQYTLTASPPDHELPLEELFPLGSRFGDILSDHALIEGYGESASSGSLSLGPELQVRERRPLPSADQTLLIPEDKSPPKQRESNDEPRISSPAAIKMTALPIRQSPGLSNGTVFIKSMQRAIWFDDSQKFCNLPQTTLRDTQLPIVFSQRHYHGRVLLEESQYHMLGHTSGLLCIVATISTNPTLPPGSLNEMILGRSAERGDWFATRDGPYSSQIDPPNTQPSTVFSQIYYHGVVKPKGRSTHMFGRNRAMGYQAAGDRIVLLDGYRLDNSGNWNYKEQWKGPALNARPWSLTTGNASDASSRKTIETPRMEHSQPSPQRSNRITIRQPLVTDPSLFVRPLCSPRAAVQLGRSLDSPTNTSMEPSKEVPNNNCSSQVSGLISGPNQQ</sequence>
<feature type="region of interest" description="Disordered" evidence="1">
    <location>
        <begin position="300"/>
        <end position="341"/>
    </location>
</feature>
<evidence type="ECO:0000256" key="2">
    <source>
        <dbReference type="SAM" id="SignalP"/>
    </source>
</evidence>
<feature type="region of interest" description="Disordered" evidence="1">
    <location>
        <begin position="362"/>
        <end position="400"/>
    </location>
</feature>
<comment type="caution">
    <text evidence="3">The sequence shown here is derived from an EMBL/GenBank/DDBJ whole genome shotgun (WGS) entry which is preliminary data.</text>
</comment>
<organism evidence="3 4">
    <name type="scientific">Paramicrosporidium saccamoebae</name>
    <dbReference type="NCBI Taxonomy" id="1246581"/>
    <lineage>
        <taxon>Eukaryota</taxon>
        <taxon>Fungi</taxon>
        <taxon>Fungi incertae sedis</taxon>
        <taxon>Cryptomycota</taxon>
        <taxon>Cryptomycota incertae sedis</taxon>
        <taxon>Paramicrosporidium</taxon>
    </lineage>
</organism>
<gene>
    <name evidence="3" type="ORF">PSACC_03170</name>
</gene>
<keyword evidence="4" id="KW-1185">Reference proteome</keyword>
<name>A0A2H9TGY1_9FUNG</name>
<feature type="compositionally biased region" description="Polar residues" evidence="1">
    <location>
        <begin position="304"/>
        <end position="313"/>
    </location>
</feature>
<feature type="region of interest" description="Disordered" evidence="1">
    <location>
        <begin position="73"/>
        <end position="104"/>
    </location>
</feature>
<proteinExistence type="predicted"/>
<dbReference type="AlphaFoldDB" id="A0A2H9TGY1"/>
<dbReference type="EMBL" id="MTSL01000196">
    <property type="protein sequence ID" value="PJF17018.1"/>
    <property type="molecule type" value="Genomic_DNA"/>
</dbReference>
<reference evidence="3 4" key="1">
    <citation type="submission" date="2016-10" db="EMBL/GenBank/DDBJ databases">
        <title>The genome of Paramicrosporidium saccamoebae is the missing link in understanding Cryptomycota and Microsporidia evolution.</title>
        <authorList>
            <person name="Quandt C.A."/>
            <person name="Beaudet D."/>
            <person name="Corsaro D."/>
            <person name="Michel R."/>
            <person name="Corradi N."/>
            <person name="James T."/>
        </authorList>
    </citation>
    <scope>NUCLEOTIDE SEQUENCE [LARGE SCALE GENOMIC DNA]</scope>
    <source>
        <strain evidence="3 4">KSL3</strain>
    </source>
</reference>
<feature type="compositionally biased region" description="Basic and acidic residues" evidence="1">
    <location>
        <begin position="84"/>
        <end position="100"/>
    </location>
</feature>
<feature type="compositionally biased region" description="Polar residues" evidence="1">
    <location>
        <begin position="368"/>
        <end position="400"/>
    </location>
</feature>
<dbReference type="Proteomes" id="UP000240830">
    <property type="component" value="Unassembled WGS sequence"/>
</dbReference>
<feature type="compositionally biased region" description="Basic and acidic residues" evidence="1">
    <location>
        <begin position="314"/>
        <end position="326"/>
    </location>
</feature>
<keyword evidence="2" id="KW-0732">Signal</keyword>
<evidence type="ECO:0000313" key="4">
    <source>
        <dbReference type="Proteomes" id="UP000240830"/>
    </source>
</evidence>
<feature type="compositionally biased region" description="Polar residues" evidence="1">
    <location>
        <begin position="327"/>
        <end position="338"/>
    </location>
</feature>
<feature type="signal peptide" evidence="2">
    <location>
        <begin position="1"/>
        <end position="18"/>
    </location>
</feature>
<protein>
    <submittedName>
        <fullName evidence="3">Uncharacterized protein</fullName>
    </submittedName>
</protein>
<evidence type="ECO:0000256" key="1">
    <source>
        <dbReference type="SAM" id="MobiDB-lite"/>
    </source>
</evidence>